<feature type="coiled-coil region" evidence="1">
    <location>
        <begin position="419"/>
        <end position="616"/>
    </location>
</feature>
<feature type="signal peptide" evidence="3">
    <location>
        <begin position="1"/>
        <end position="24"/>
    </location>
</feature>
<feature type="coiled-coil region" evidence="1">
    <location>
        <begin position="655"/>
        <end position="682"/>
    </location>
</feature>
<dbReference type="OrthoDB" id="1938127at2759"/>
<feature type="region of interest" description="Disordered" evidence="2">
    <location>
        <begin position="98"/>
        <end position="124"/>
    </location>
</feature>
<accession>A0A9Q0R1N4</accession>
<evidence type="ECO:0000256" key="2">
    <source>
        <dbReference type="SAM" id="MobiDB-lite"/>
    </source>
</evidence>
<gene>
    <name evidence="5" type="ORF">NE237_010430</name>
</gene>
<feature type="compositionally biased region" description="Low complexity" evidence="2">
    <location>
        <begin position="163"/>
        <end position="178"/>
    </location>
</feature>
<feature type="chain" id="PRO_5040516250" description="DUF7653 domain-containing protein" evidence="3">
    <location>
        <begin position="25"/>
        <end position="987"/>
    </location>
</feature>
<sequence length="987" mass="111614">MAFVGTFLSCLLLLLSSNFENILYLPHCILYMIRLGDCGYRKSGNSNPDPSPPTSEKVFWETPWENGVNKQMHDKVPAPSGLRRSLSFSSADVYVGRRGERNLTHSTDPSKSPTSSNIPPQISDFPARCRSLTPEKQQFKAKSGDGDIIRKAYGVGKPDSPNSSRSYHESSGNSSHSSDPVPLKCGSTRLNHDSNKILDLYIDGEQKQERNLKNKNSLSRRKLKSNGNGGSGLPPRFQSSAPPSPTDGKVSARSYLFGEMKETNIKHSTREWKKSDLGTESPQKNAKNVIEKLCKLAPQKTKTTSCGLNPEAPTPVEDIFEDYSGPYMHQNSDGLALKNCTSDGSCGSMNGFHTKEISGIQKLNCFLGDDPGGLLAMQTEGNIDDTELQRKAKEAAERVLLLSEEVENESLLRDSGFSVSAIFQKIKNLTEERRNLALEVSAQLQSRIVERASANEALKVSKVELDCRTQQLEKEKKELQSRLDRELDRRSRDWSFKLEKYQSEERRLRKRVSELAEKNISLQREVSALNGRNMERNTQITDSELHLKELMERVAEAREENQELRQTLLELQDRVQAAEADRNCIQRSYKEKEKETKELQKAVTRLQRTCSEQEKTIGGLQQGLVEEIEKKQSSEKFDNNFSKLQMEQVRLIGVKQSLRREVESYRLEVESLRHENINLLDRLRATGNDGASLYFKLDQELLARVEFLQKQGLSLLSECSQFCVKLLQFIKGKPVKTMEAVSDTEQESRNGLDVYFVVEADMKVQSFQRAIENMRRSLQTIAEVLHKKSNSMSLESQSQCKEGGRFGNGCGLEDDIESKLKAETLLTSVLKEKLYSKELEIEQLQAEVATVVSGHEILRCGVQSALDGLSCVTHKMTELELQMLRKDESINQLKGNLQDCTKELTITKGILPKVSEERDLMWEEVKQYSEKNMLLNSEVNLLKKKIEALDEDILLKEGQITILKDSLDSKSFDLLYSPNSMKEFAIE</sequence>
<evidence type="ECO:0000256" key="3">
    <source>
        <dbReference type="SAM" id="SignalP"/>
    </source>
</evidence>
<dbReference type="Proteomes" id="UP001141806">
    <property type="component" value="Unassembled WGS sequence"/>
</dbReference>
<evidence type="ECO:0000259" key="4">
    <source>
        <dbReference type="Pfam" id="PF24670"/>
    </source>
</evidence>
<evidence type="ECO:0000313" key="6">
    <source>
        <dbReference type="Proteomes" id="UP001141806"/>
    </source>
</evidence>
<feature type="domain" description="DUF7653" evidence="4">
    <location>
        <begin position="656"/>
        <end position="789"/>
    </location>
</feature>
<protein>
    <recommendedName>
        <fullName evidence="4">DUF7653 domain-containing protein</fullName>
    </recommendedName>
</protein>
<keyword evidence="1" id="KW-0175">Coiled coil</keyword>
<evidence type="ECO:0000256" key="1">
    <source>
        <dbReference type="SAM" id="Coils"/>
    </source>
</evidence>
<evidence type="ECO:0000313" key="5">
    <source>
        <dbReference type="EMBL" id="KAJ4979650.1"/>
    </source>
</evidence>
<dbReference type="PANTHER" id="PTHR47491:SF5">
    <property type="entry name" value="CAP-GLY DOMAIN LINKER"/>
    <property type="match status" value="1"/>
</dbReference>
<organism evidence="5 6">
    <name type="scientific">Protea cynaroides</name>
    <dbReference type="NCBI Taxonomy" id="273540"/>
    <lineage>
        <taxon>Eukaryota</taxon>
        <taxon>Viridiplantae</taxon>
        <taxon>Streptophyta</taxon>
        <taxon>Embryophyta</taxon>
        <taxon>Tracheophyta</taxon>
        <taxon>Spermatophyta</taxon>
        <taxon>Magnoliopsida</taxon>
        <taxon>Proteales</taxon>
        <taxon>Proteaceae</taxon>
        <taxon>Protea</taxon>
    </lineage>
</organism>
<feature type="region of interest" description="Disordered" evidence="2">
    <location>
        <begin position="208"/>
        <end position="251"/>
    </location>
</feature>
<feature type="coiled-coil region" evidence="1">
    <location>
        <begin position="925"/>
        <end position="952"/>
    </location>
</feature>
<reference evidence="5" key="1">
    <citation type="journal article" date="2023" name="Plant J.">
        <title>The genome of the king protea, Protea cynaroides.</title>
        <authorList>
            <person name="Chang J."/>
            <person name="Duong T.A."/>
            <person name="Schoeman C."/>
            <person name="Ma X."/>
            <person name="Roodt D."/>
            <person name="Barker N."/>
            <person name="Li Z."/>
            <person name="Van de Peer Y."/>
            <person name="Mizrachi E."/>
        </authorList>
    </citation>
    <scope>NUCLEOTIDE SEQUENCE</scope>
    <source>
        <tissue evidence="5">Young leaves</tissue>
    </source>
</reference>
<dbReference type="Pfam" id="PF24670">
    <property type="entry name" value="DUF7653"/>
    <property type="match status" value="1"/>
</dbReference>
<comment type="caution">
    <text evidence="5">The sequence shown here is derived from an EMBL/GenBank/DDBJ whole genome shotgun (WGS) entry which is preliminary data.</text>
</comment>
<dbReference type="PANTHER" id="PTHR47491">
    <property type="entry name" value="CAP-GLY DOMAIN LINKER"/>
    <property type="match status" value="1"/>
</dbReference>
<dbReference type="EMBL" id="JAMYWD010000002">
    <property type="protein sequence ID" value="KAJ4979650.1"/>
    <property type="molecule type" value="Genomic_DNA"/>
</dbReference>
<proteinExistence type="predicted"/>
<dbReference type="InterPro" id="IPR056070">
    <property type="entry name" value="DUF7653"/>
</dbReference>
<dbReference type="AlphaFoldDB" id="A0A9Q0R1N4"/>
<keyword evidence="6" id="KW-1185">Reference proteome</keyword>
<feature type="region of interest" description="Disordered" evidence="2">
    <location>
        <begin position="136"/>
        <end position="190"/>
    </location>
</feature>
<keyword evidence="3" id="KW-0732">Signal</keyword>
<feature type="compositionally biased region" description="Polar residues" evidence="2">
    <location>
        <begin position="104"/>
        <end position="120"/>
    </location>
</feature>
<name>A0A9Q0R1N4_9MAGN</name>